<dbReference type="GO" id="GO:0016791">
    <property type="term" value="F:phosphatase activity"/>
    <property type="evidence" value="ECO:0007669"/>
    <property type="project" value="TreeGrafter"/>
</dbReference>
<dbReference type="NCBIfam" id="TIGR00099">
    <property type="entry name" value="Cof-subfamily"/>
    <property type="match status" value="1"/>
</dbReference>
<dbReference type="SFLD" id="SFLDS00003">
    <property type="entry name" value="Haloacid_Dehalogenase"/>
    <property type="match status" value="1"/>
</dbReference>
<dbReference type="GO" id="GO:0005829">
    <property type="term" value="C:cytosol"/>
    <property type="evidence" value="ECO:0007669"/>
    <property type="project" value="TreeGrafter"/>
</dbReference>
<dbReference type="Proteomes" id="UP000198508">
    <property type="component" value="Unassembled WGS sequence"/>
</dbReference>
<proteinExistence type="predicted"/>
<dbReference type="GeneID" id="93277733"/>
<name>A0A1I0IKX3_9FIRM</name>
<dbReference type="AlphaFoldDB" id="A0A1I0IKX3"/>
<dbReference type="GO" id="GO:0000287">
    <property type="term" value="F:magnesium ion binding"/>
    <property type="evidence" value="ECO:0007669"/>
    <property type="project" value="TreeGrafter"/>
</dbReference>
<dbReference type="EMBL" id="FOIM01000022">
    <property type="protein sequence ID" value="SET97613.1"/>
    <property type="molecule type" value="Genomic_DNA"/>
</dbReference>
<accession>A0A1I0IKX3</accession>
<protein>
    <submittedName>
        <fullName evidence="1">Uncharacterized protein</fullName>
    </submittedName>
</protein>
<dbReference type="Gene3D" id="3.40.50.1000">
    <property type="entry name" value="HAD superfamily/HAD-like"/>
    <property type="match status" value="1"/>
</dbReference>
<sequence length="279" mass="30144">MSDKLEKLRLLAVDMDGTALLPDARVTPSTLEALRRVMDEGALVIPASGRVFGGIPQEILGLGVPYAITANGASVVETATGKRVYERNIRHEDAMELLSYLLTENGQTYFQCEDRYYEDSRQARTAALIHPYMAMAGLNRTGGQEDLLGFAGKKGNGIQKIGIMVFDEEAEARVLAYGTGLEQFHVMKTGHFSLEFNRRGTSKGNALEHLCGLLGVEAGQVMAIGDNENDSSMLAFAGLGVAMGNAPEHVKAAADFVTKTNVEDGVAWALGRFWSQAIQ</sequence>
<dbReference type="STRING" id="460384.SAMN05216313_12224"/>
<dbReference type="Gene3D" id="3.30.1240.10">
    <property type="match status" value="1"/>
</dbReference>
<dbReference type="Pfam" id="PF08282">
    <property type="entry name" value="Hydrolase_3"/>
    <property type="match status" value="1"/>
</dbReference>
<dbReference type="PANTHER" id="PTHR10000">
    <property type="entry name" value="PHOSPHOSERINE PHOSPHATASE"/>
    <property type="match status" value="1"/>
</dbReference>
<evidence type="ECO:0000313" key="2">
    <source>
        <dbReference type="Proteomes" id="UP000198508"/>
    </source>
</evidence>
<dbReference type="InterPro" id="IPR036412">
    <property type="entry name" value="HAD-like_sf"/>
</dbReference>
<dbReference type="RefSeq" id="WP_092367286.1">
    <property type="nucleotide sequence ID" value="NZ_DAINWJ010000049.1"/>
</dbReference>
<gene>
    <name evidence="1" type="ORF">SAMN05216313_12224</name>
</gene>
<evidence type="ECO:0000313" key="1">
    <source>
        <dbReference type="EMBL" id="SET97613.1"/>
    </source>
</evidence>
<dbReference type="PANTHER" id="PTHR10000:SF8">
    <property type="entry name" value="HAD SUPERFAMILY HYDROLASE-LIKE, TYPE 3"/>
    <property type="match status" value="1"/>
</dbReference>
<dbReference type="SFLD" id="SFLDG01140">
    <property type="entry name" value="C2.B:_Phosphomannomutase_and_P"/>
    <property type="match status" value="1"/>
</dbReference>
<dbReference type="SUPFAM" id="SSF56784">
    <property type="entry name" value="HAD-like"/>
    <property type="match status" value="1"/>
</dbReference>
<keyword evidence="2" id="KW-1185">Reference proteome</keyword>
<organism evidence="1 2">
    <name type="scientific">Enterocloster lavalensis</name>
    <dbReference type="NCBI Taxonomy" id="460384"/>
    <lineage>
        <taxon>Bacteria</taxon>
        <taxon>Bacillati</taxon>
        <taxon>Bacillota</taxon>
        <taxon>Clostridia</taxon>
        <taxon>Lachnospirales</taxon>
        <taxon>Lachnospiraceae</taxon>
        <taxon>Enterocloster</taxon>
    </lineage>
</organism>
<dbReference type="InterPro" id="IPR023214">
    <property type="entry name" value="HAD_sf"/>
</dbReference>
<dbReference type="PROSITE" id="PS01229">
    <property type="entry name" value="COF_2"/>
    <property type="match status" value="1"/>
</dbReference>
<reference evidence="2" key="1">
    <citation type="submission" date="2016-10" db="EMBL/GenBank/DDBJ databases">
        <authorList>
            <person name="Varghese N."/>
            <person name="Submissions S."/>
        </authorList>
    </citation>
    <scope>NUCLEOTIDE SEQUENCE [LARGE SCALE GENOMIC DNA]</scope>
    <source>
        <strain evidence="2">NLAE-zl-G277</strain>
    </source>
</reference>
<dbReference type="CDD" id="cd07516">
    <property type="entry name" value="HAD_Pase"/>
    <property type="match status" value="1"/>
</dbReference>
<dbReference type="InterPro" id="IPR000150">
    <property type="entry name" value="Cof"/>
</dbReference>